<evidence type="ECO:0000313" key="2">
    <source>
        <dbReference type="EMBL" id="KCZ92341.1"/>
    </source>
</evidence>
<dbReference type="AlphaFoldDB" id="A0A059FP85"/>
<evidence type="ECO:0000256" key="1">
    <source>
        <dbReference type="SAM" id="Phobius"/>
    </source>
</evidence>
<protein>
    <submittedName>
        <fullName evidence="2">Uncharacterized protein</fullName>
    </submittedName>
</protein>
<keyword evidence="1" id="KW-1133">Transmembrane helix</keyword>
<keyword evidence="1" id="KW-0472">Membrane</keyword>
<dbReference type="PATRIC" id="fig|1280950.3.peg.1980"/>
<dbReference type="STRING" id="1280950.HJO_09909"/>
<keyword evidence="3" id="KW-1185">Reference proteome</keyword>
<accession>A0A059FP85</accession>
<evidence type="ECO:0000313" key="3">
    <source>
        <dbReference type="Proteomes" id="UP000025171"/>
    </source>
</evidence>
<organism evidence="2 3">
    <name type="scientific">Hyphomonas johnsonii MHS-2</name>
    <dbReference type="NCBI Taxonomy" id="1280950"/>
    <lineage>
        <taxon>Bacteria</taxon>
        <taxon>Pseudomonadati</taxon>
        <taxon>Pseudomonadota</taxon>
        <taxon>Alphaproteobacteria</taxon>
        <taxon>Hyphomonadales</taxon>
        <taxon>Hyphomonadaceae</taxon>
        <taxon>Hyphomonas</taxon>
    </lineage>
</organism>
<dbReference type="OrthoDB" id="7619872at2"/>
<name>A0A059FP85_9PROT</name>
<dbReference type="RefSeq" id="WP_035616563.1">
    <property type="nucleotide sequence ID" value="NZ_ARYK01000004.1"/>
</dbReference>
<dbReference type="Proteomes" id="UP000025171">
    <property type="component" value="Unassembled WGS sequence"/>
</dbReference>
<feature type="transmembrane region" description="Helical" evidence="1">
    <location>
        <begin position="85"/>
        <end position="103"/>
    </location>
</feature>
<proteinExistence type="predicted"/>
<sequence>MTALFWILIGLVLFAFILAVQMRMVISVALRRALAAQSGGLPGDTAYRLAVVEAAGPSPASEAALHLARTYPKPLSQLRLARRTCLLAPLVVLLVLVAGRFAFGVI</sequence>
<gene>
    <name evidence="2" type="ORF">HJO_09909</name>
</gene>
<keyword evidence="1" id="KW-0812">Transmembrane</keyword>
<comment type="caution">
    <text evidence="2">The sequence shown here is derived from an EMBL/GenBank/DDBJ whole genome shotgun (WGS) entry which is preliminary data.</text>
</comment>
<feature type="transmembrane region" description="Helical" evidence="1">
    <location>
        <begin position="6"/>
        <end position="26"/>
    </location>
</feature>
<dbReference type="eggNOG" id="ENOG5031AG4">
    <property type="taxonomic scope" value="Bacteria"/>
</dbReference>
<dbReference type="EMBL" id="ARYK01000004">
    <property type="protein sequence ID" value="KCZ92341.1"/>
    <property type="molecule type" value="Genomic_DNA"/>
</dbReference>
<reference evidence="2 3" key="1">
    <citation type="journal article" date="2014" name="Antonie Van Leeuwenhoek">
        <title>Hyphomonas beringensis sp. nov. and Hyphomonas chukchiensis sp. nov., isolated from surface seawater of the Bering Sea and Chukchi Sea.</title>
        <authorList>
            <person name="Li C."/>
            <person name="Lai Q."/>
            <person name="Li G."/>
            <person name="Dong C."/>
            <person name="Wang J."/>
            <person name="Liao Y."/>
            <person name="Shao Z."/>
        </authorList>
    </citation>
    <scope>NUCLEOTIDE SEQUENCE [LARGE SCALE GENOMIC DNA]</scope>
    <source>
        <strain evidence="2 3">MHS-2</strain>
    </source>
</reference>